<evidence type="ECO:0000259" key="1">
    <source>
        <dbReference type="PROSITE" id="PS50086"/>
    </source>
</evidence>
<dbReference type="EMBL" id="JAPDFW010000147">
    <property type="protein sequence ID" value="KAJ5066124.1"/>
    <property type="molecule type" value="Genomic_DNA"/>
</dbReference>
<keyword evidence="3" id="KW-1185">Reference proteome</keyword>
<proteinExistence type="predicted"/>
<evidence type="ECO:0000313" key="3">
    <source>
        <dbReference type="Proteomes" id="UP001149090"/>
    </source>
</evidence>
<name>A0A9Q0L5M2_ANAIG</name>
<gene>
    <name evidence="2" type="ORF">M0811_03457</name>
</gene>
<dbReference type="OMA" id="QAYNIRD"/>
<dbReference type="InterPro" id="IPR035969">
    <property type="entry name" value="Rab-GAP_TBC_sf"/>
</dbReference>
<dbReference type="InterPro" id="IPR000195">
    <property type="entry name" value="Rab-GAP-TBC_dom"/>
</dbReference>
<dbReference type="PROSITE" id="PS50086">
    <property type="entry name" value="TBC_RABGAP"/>
    <property type="match status" value="1"/>
</dbReference>
<dbReference type="GO" id="GO:0005096">
    <property type="term" value="F:GTPase activator activity"/>
    <property type="evidence" value="ECO:0007669"/>
    <property type="project" value="TreeGrafter"/>
</dbReference>
<dbReference type="Gene3D" id="1.10.10.750">
    <property type="entry name" value="Ypt/Rab-GAP domain of gyp1p, domain 1"/>
    <property type="match status" value="1"/>
</dbReference>
<dbReference type="OrthoDB" id="27140at2759"/>
<dbReference type="AlphaFoldDB" id="A0A9Q0L5M2"/>
<dbReference type="PANTHER" id="PTHR22957:SF268">
    <property type="entry name" value="ANKYRIN REPEAT-CONTAINING PROTEIN"/>
    <property type="match status" value="1"/>
</dbReference>
<feature type="domain" description="Rab-GAP TBC" evidence="1">
    <location>
        <begin position="30"/>
        <end position="222"/>
    </location>
</feature>
<dbReference type="Pfam" id="PF00566">
    <property type="entry name" value="RabGAP-TBC"/>
    <property type="match status" value="1"/>
</dbReference>
<accession>A0A9Q0L5M2</accession>
<organism evidence="2 3">
    <name type="scientific">Anaeramoeba ignava</name>
    <name type="common">Anaerobic marine amoeba</name>
    <dbReference type="NCBI Taxonomy" id="1746090"/>
    <lineage>
        <taxon>Eukaryota</taxon>
        <taxon>Metamonada</taxon>
        <taxon>Anaeramoebidae</taxon>
        <taxon>Anaeramoeba</taxon>
    </lineage>
</organism>
<dbReference type="SMART" id="SM00164">
    <property type="entry name" value="TBC"/>
    <property type="match status" value="1"/>
</dbReference>
<evidence type="ECO:0000313" key="2">
    <source>
        <dbReference type="EMBL" id="KAJ5066124.1"/>
    </source>
</evidence>
<dbReference type="Proteomes" id="UP001149090">
    <property type="component" value="Unassembled WGS sequence"/>
</dbReference>
<dbReference type="Gene3D" id="1.10.8.270">
    <property type="entry name" value="putative rabgap domain of human tbc1 domain family member 14 like domains"/>
    <property type="match status" value="1"/>
</dbReference>
<comment type="caution">
    <text evidence="2">The sequence shown here is derived from an EMBL/GenBank/DDBJ whole genome shotgun (WGS) entry which is preliminary data.</text>
</comment>
<reference evidence="2" key="1">
    <citation type="submission" date="2022-10" db="EMBL/GenBank/DDBJ databases">
        <title>Novel sulphate-reducing endosymbionts in the free-living metamonad Anaeramoeba.</title>
        <authorList>
            <person name="Jerlstrom-Hultqvist J."/>
            <person name="Cepicka I."/>
            <person name="Gallot-Lavallee L."/>
            <person name="Salas-Leiva D."/>
            <person name="Curtis B.A."/>
            <person name="Zahonova K."/>
            <person name="Pipaliya S."/>
            <person name="Dacks J."/>
            <person name="Roger A.J."/>
        </authorList>
    </citation>
    <scope>NUCLEOTIDE SEQUENCE</scope>
    <source>
        <strain evidence="2">BMAN</strain>
    </source>
</reference>
<protein>
    <recommendedName>
        <fullName evidence="1">Rab-GAP TBC domain-containing protein</fullName>
    </recommendedName>
</protein>
<dbReference type="Gene3D" id="1.10.472.80">
    <property type="entry name" value="Ypt/Rab-GAP domain of gyp1p, domain 3"/>
    <property type="match status" value="1"/>
</dbReference>
<dbReference type="PANTHER" id="PTHR22957">
    <property type="entry name" value="TBC1 DOMAIN FAMILY MEMBER GTPASE-ACTIVATING PROTEIN"/>
    <property type="match status" value="1"/>
</dbReference>
<dbReference type="SUPFAM" id="SSF47923">
    <property type="entry name" value="Ypt/Rab-GAP domain of gyp1p"/>
    <property type="match status" value="2"/>
</dbReference>
<sequence>MSLTAKGFEDLLTLDSYVDLESLREASFHGIPDQYRCDSWKYLLGVTTPSKSEELSLQRQLKLDYEADTQRTNTQLSLAMKPEINRLRSHSNDPSFNEEKFDQIKKILIGHFDQHSNIKYQEGMVSLVVPFVTCCSDEVLSYFLFRALMEKIESSFHQLRLNTCVNQFRKYFRILFAELYTYFEDEEVSVEMFFPSWFLFLLSRELPLENVMRLWDTYFSMNDSFDELHIYVCLAILEQSQETLLEYEHSEIKCYLHQLPSFDMDFLISEAKNIQDAIFQSNLNL</sequence>